<evidence type="ECO:0000313" key="8">
    <source>
        <dbReference type="EMBL" id="KAH7122363.1"/>
    </source>
</evidence>
<gene>
    <name evidence="8" type="ORF">B0J11DRAFT_336773</name>
</gene>
<feature type="region of interest" description="Disordered" evidence="6">
    <location>
        <begin position="57"/>
        <end position="108"/>
    </location>
</feature>
<dbReference type="Proteomes" id="UP000700596">
    <property type="component" value="Unassembled WGS sequence"/>
</dbReference>
<evidence type="ECO:0000256" key="7">
    <source>
        <dbReference type="SAM" id="Phobius"/>
    </source>
</evidence>
<dbReference type="GO" id="GO:0016020">
    <property type="term" value="C:membrane"/>
    <property type="evidence" value="ECO:0007669"/>
    <property type="project" value="UniProtKB-SubCell"/>
</dbReference>
<evidence type="ECO:0000256" key="4">
    <source>
        <dbReference type="ARBA" id="ARBA00022989"/>
    </source>
</evidence>
<evidence type="ECO:0000313" key="9">
    <source>
        <dbReference type="Proteomes" id="UP000700596"/>
    </source>
</evidence>
<dbReference type="PANTHER" id="PTHR17920">
    <property type="entry name" value="TRANSMEMBRANE AND COILED-COIL DOMAIN-CONTAINING PROTEIN 4 TMCO4"/>
    <property type="match status" value="1"/>
</dbReference>
<feature type="compositionally biased region" description="Basic and acidic residues" evidence="6">
    <location>
        <begin position="700"/>
        <end position="720"/>
    </location>
</feature>
<keyword evidence="4 7" id="KW-1133">Transmembrane helix</keyword>
<evidence type="ECO:0000256" key="1">
    <source>
        <dbReference type="ARBA" id="ARBA00004141"/>
    </source>
</evidence>
<comment type="caution">
    <text evidence="8">The sequence shown here is derived from an EMBL/GenBank/DDBJ whole genome shotgun (WGS) entry which is preliminary data.</text>
</comment>
<evidence type="ECO:0000256" key="2">
    <source>
        <dbReference type="ARBA" id="ARBA00009824"/>
    </source>
</evidence>
<dbReference type="SUPFAM" id="SSF53474">
    <property type="entry name" value="alpha/beta-Hydrolases"/>
    <property type="match status" value="1"/>
</dbReference>
<dbReference type="Gene3D" id="3.40.50.1820">
    <property type="entry name" value="alpha/beta hydrolase"/>
    <property type="match status" value="1"/>
</dbReference>
<feature type="compositionally biased region" description="Basic and acidic residues" evidence="6">
    <location>
        <begin position="92"/>
        <end position="108"/>
    </location>
</feature>
<dbReference type="AlphaFoldDB" id="A0A9P9DNG1"/>
<keyword evidence="5 7" id="KW-0472">Membrane</keyword>
<comment type="subcellular location">
    <subcellularLocation>
        <location evidence="1">Membrane</location>
        <topology evidence="1">Multi-pass membrane protein</topology>
    </subcellularLocation>
</comment>
<feature type="compositionally biased region" description="Basic and acidic residues" evidence="6">
    <location>
        <begin position="641"/>
        <end position="676"/>
    </location>
</feature>
<protein>
    <recommendedName>
        <fullName evidence="10">DUF726-domain-containing protein</fullName>
    </recommendedName>
</protein>
<keyword evidence="9" id="KW-1185">Reference proteome</keyword>
<dbReference type="EMBL" id="JAGMWT010000009">
    <property type="protein sequence ID" value="KAH7122363.1"/>
    <property type="molecule type" value="Genomic_DNA"/>
</dbReference>
<accession>A0A9P9DNG1</accession>
<comment type="similarity">
    <text evidence="2">Belongs to the TMCO4 family.</text>
</comment>
<dbReference type="PANTHER" id="PTHR17920:SF22">
    <property type="entry name" value="DUF726 DOMAIN PROTEIN (AFU_ORTHOLOGUE AFUA_2G12860)"/>
    <property type="match status" value="1"/>
</dbReference>
<sequence length="720" mass="78792">MASGFASHLPFGHSKAPAASEETSLTTLLNADQCADLTFLIATISAMMRKSLLDTFTAEEETSSSTKTSSKSAEAALKAAPTNLAEVDVEKEDQLRKEKQDREQDARKELAKPEVLELKKEMLKYFDEWRGRVIVRVGEIVNSREEAKEQTKAVKDADVEQRLKRRDTGLKSIHDDDEGESEDAAFKELYPPVESVLTQLEEAKRALVLHSLVLILLSLEHYSAHSRVLLLYLTSSLHLKLSVLKGDEETVARGLLEAANQQLNADAETKKAAEHSSSSRKWKVGLASVAGAALIGVTGGLAAPLLAAGVGTVMGGLGLGATAAAGYLGTLAGSSVLVGGLFGAYGARMTGKAMDDYAKEVEDFGFIPVHNYHRPRKLEKEFRRLRIAIAISGWLTSKEDVVVPWRYLNPTIEGFALRWELEALLKLGNSMDSFVKSAAWGYAKAQIIKRTVFGALSAGLWPLSLLKISSILDNPFSVAKYRADKAGEVLADALINKVQGERPVTLIGYSLGARLIFSCLQTLAKRKAFGLIESVVLLGAPAPSDAEDWRRVRSVVSGRVVNVFSTNDYVLAFLYRTSSIQLGVAGLEPVLGIHGVQNVDVSEIVNGHLRYRYVTGSILKKIGFEDIDVKEVEQEESELKAVEEMERKEREKKAKGHKSEEEEAKDLEKEVEKRNQESTMSWAMEKMKLGSIWGGGGGGEKTKAEEMAEKEKENLAKQGK</sequence>
<evidence type="ECO:0000256" key="3">
    <source>
        <dbReference type="ARBA" id="ARBA00022692"/>
    </source>
</evidence>
<evidence type="ECO:0000256" key="5">
    <source>
        <dbReference type="ARBA" id="ARBA00023136"/>
    </source>
</evidence>
<dbReference type="Pfam" id="PF05277">
    <property type="entry name" value="DUF726"/>
    <property type="match status" value="1"/>
</dbReference>
<dbReference type="InterPro" id="IPR007941">
    <property type="entry name" value="DUF726"/>
</dbReference>
<name>A0A9P9DNG1_9PLEO</name>
<feature type="transmembrane region" description="Helical" evidence="7">
    <location>
        <begin position="284"/>
        <end position="307"/>
    </location>
</feature>
<feature type="transmembrane region" description="Helical" evidence="7">
    <location>
        <begin position="327"/>
        <end position="347"/>
    </location>
</feature>
<reference evidence="8" key="1">
    <citation type="journal article" date="2021" name="Nat. Commun.">
        <title>Genetic determinants of endophytism in the Arabidopsis root mycobiome.</title>
        <authorList>
            <person name="Mesny F."/>
            <person name="Miyauchi S."/>
            <person name="Thiergart T."/>
            <person name="Pickel B."/>
            <person name="Atanasova L."/>
            <person name="Karlsson M."/>
            <person name="Huettel B."/>
            <person name="Barry K.W."/>
            <person name="Haridas S."/>
            <person name="Chen C."/>
            <person name="Bauer D."/>
            <person name="Andreopoulos W."/>
            <person name="Pangilinan J."/>
            <person name="LaButti K."/>
            <person name="Riley R."/>
            <person name="Lipzen A."/>
            <person name="Clum A."/>
            <person name="Drula E."/>
            <person name="Henrissat B."/>
            <person name="Kohler A."/>
            <person name="Grigoriev I.V."/>
            <person name="Martin F.M."/>
            <person name="Hacquard S."/>
        </authorList>
    </citation>
    <scope>NUCLEOTIDE SEQUENCE</scope>
    <source>
        <strain evidence="8">MPI-CAGE-CH-0243</strain>
    </source>
</reference>
<proteinExistence type="inferred from homology"/>
<evidence type="ECO:0000256" key="6">
    <source>
        <dbReference type="SAM" id="MobiDB-lite"/>
    </source>
</evidence>
<evidence type="ECO:0008006" key="10">
    <source>
        <dbReference type="Google" id="ProtNLM"/>
    </source>
</evidence>
<feature type="compositionally biased region" description="Low complexity" evidence="6">
    <location>
        <begin position="63"/>
        <end position="80"/>
    </location>
</feature>
<keyword evidence="3 7" id="KW-0812">Transmembrane</keyword>
<feature type="region of interest" description="Disordered" evidence="6">
    <location>
        <begin position="641"/>
        <end position="720"/>
    </location>
</feature>
<dbReference type="OrthoDB" id="277931at2759"/>
<dbReference type="InterPro" id="IPR029058">
    <property type="entry name" value="AB_hydrolase_fold"/>
</dbReference>
<organism evidence="8 9">
    <name type="scientific">Dendryphion nanum</name>
    <dbReference type="NCBI Taxonomy" id="256645"/>
    <lineage>
        <taxon>Eukaryota</taxon>
        <taxon>Fungi</taxon>
        <taxon>Dikarya</taxon>
        <taxon>Ascomycota</taxon>
        <taxon>Pezizomycotina</taxon>
        <taxon>Dothideomycetes</taxon>
        <taxon>Pleosporomycetidae</taxon>
        <taxon>Pleosporales</taxon>
        <taxon>Torulaceae</taxon>
        <taxon>Dendryphion</taxon>
    </lineage>
</organism>